<feature type="domain" description="DUF4283" evidence="2">
    <location>
        <begin position="268"/>
        <end position="329"/>
    </location>
</feature>
<dbReference type="EMBL" id="JAUUTY010000002">
    <property type="protein sequence ID" value="KAK1677083.1"/>
    <property type="molecule type" value="Genomic_DNA"/>
</dbReference>
<evidence type="ECO:0000313" key="4">
    <source>
        <dbReference type="Proteomes" id="UP001231189"/>
    </source>
</evidence>
<dbReference type="AlphaFoldDB" id="A0AAD8T7W9"/>
<evidence type="ECO:0000256" key="1">
    <source>
        <dbReference type="SAM" id="MobiDB-lite"/>
    </source>
</evidence>
<feature type="compositionally biased region" description="Acidic residues" evidence="1">
    <location>
        <begin position="195"/>
        <end position="207"/>
    </location>
</feature>
<sequence>MGDEGDRGDLVPPPPPSAYVSPSMRRKAARESLRATRRVGKEDPGRVQPRDGSDKAVGGSLKPNLPGNIDRDNQISCHTGRLANIAVFCDPSRLMEAAKGGRRGSAGAAANRDVREAAAAGGDADRHDMVHAGVERMGNRQNPMKPAGLLMAPLRGWGEQGGLGERPTRPKLLGGPSAGSQPWRPALLEPRNREEDDGNWDAGDGMDEPGFRRGAELRADGTVNMDDEAYLEFEEEEEVKPVPGEQKTWDLLARYMASFKPNTTAMFNRFIDEVWHPRAGIEYSEKGKNYYMITLFSKGDYDFIMRGGPWIFNQNALIVTDLDPVKQPSETVLNSVPVWVKIYDVPWGKQDREWGMKYGDGLGEAMEVDVPASEQHKKEYLRVRVKLPYDRRLQPYLIVGVKGKPQEKKRYRLQYERLPYYCTHCGCMGHKTDVCEKKFQGAPSLNYDAHELRCSPQKKFEHRPHYVPPPAKRGLSFASFGSAESHRGGARQHSREQRRASVTPEHAPSHVESADDNAMPPLEDDPDYIAMQAELAERERQVPVEVEENLVAGVDAMLVEQRPDRLPSAYAGGGAAGPIVEFPDEDGQAKEQSGQDNMVHITMTEDMLSRLHHMHGGSVSSSRSGSQHHGPRASDMIPALQGLSSLQVSFGSVSDTVMAPADTILGKRAAEEAEVQGERLELSLGLDYAGHEAGTPPKKGKTQGTQVKPAETSKPQKVYTRAKSMAATGHKPSGKLTRPNVWSRQEQ</sequence>
<feature type="region of interest" description="Disordered" evidence="1">
    <location>
        <begin position="689"/>
        <end position="747"/>
    </location>
</feature>
<organism evidence="3 4">
    <name type="scientific">Lolium multiflorum</name>
    <name type="common">Italian ryegrass</name>
    <name type="synonym">Lolium perenne subsp. multiflorum</name>
    <dbReference type="NCBI Taxonomy" id="4521"/>
    <lineage>
        <taxon>Eukaryota</taxon>
        <taxon>Viridiplantae</taxon>
        <taxon>Streptophyta</taxon>
        <taxon>Embryophyta</taxon>
        <taxon>Tracheophyta</taxon>
        <taxon>Spermatophyta</taxon>
        <taxon>Magnoliopsida</taxon>
        <taxon>Liliopsida</taxon>
        <taxon>Poales</taxon>
        <taxon>Poaceae</taxon>
        <taxon>BOP clade</taxon>
        <taxon>Pooideae</taxon>
        <taxon>Poodae</taxon>
        <taxon>Poeae</taxon>
        <taxon>Poeae Chloroplast Group 2 (Poeae type)</taxon>
        <taxon>Loliodinae</taxon>
        <taxon>Loliinae</taxon>
        <taxon>Lolium</taxon>
    </lineage>
</organism>
<keyword evidence="4" id="KW-1185">Reference proteome</keyword>
<comment type="caution">
    <text evidence="3">The sequence shown here is derived from an EMBL/GenBank/DDBJ whole genome shotgun (WGS) entry which is preliminary data.</text>
</comment>
<name>A0AAD8T7W9_LOLMU</name>
<feature type="region of interest" description="Disordered" evidence="1">
    <location>
        <begin position="481"/>
        <end position="521"/>
    </location>
</feature>
<reference evidence="3" key="1">
    <citation type="submission" date="2023-07" db="EMBL/GenBank/DDBJ databases">
        <title>A chromosome-level genome assembly of Lolium multiflorum.</title>
        <authorList>
            <person name="Chen Y."/>
            <person name="Copetti D."/>
            <person name="Kolliker R."/>
            <person name="Studer B."/>
        </authorList>
    </citation>
    <scope>NUCLEOTIDE SEQUENCE</scope>
    <source>
        <strain evidence="3">02402/16</strain>
        <tissue evidence="3">Leaf</tissue>
    </source>
</reference>
<feature type="region of interest" description="Disordered" evidence="1">
    <location>
        <begin position="158"/>
        <end position="208"/>
    </location>
</feature>
<dbReference type="Pfam" id="PF14111">
    <property type="entry name" value="DUF4283"/>
    <property type="match status" value="1"/>
</dbReference>
<feature type="region of interest" description="Disordered" evidence="1">
    <location>
        <begin position="1"/>
        <end position="71"/>
    </location>
</feature>
<feature type="region of interest" description="Disordered" evidence="1">
    <location>
        <begin position="614"/>
        <end position="635"/>
    </location>
</feature>
<evidence type="ECO:0000259" key="2">
    <source>
        <dbReference type="Pfam" id="PF14111"/>
    </source>
</evidence>
<dbReference type="PANTHER" id="PTHR31286:SF167">
    <property type="entry name" value="OS09G0268800 PROTEIN"/>
    <property type="match status" value="1"/>
</dbReference>
<dbReference type="InterPro" id="IPR040256">
    <property type="entry name" value="At4g02000-like"/>
</dbReference>
<feature type="compositionally biased region" description="Low complexity" evidence="1">
    <location>
        <begin position="616"/>
        <end position="628"/>
    </location>
</feature>
<accession>A0AAD8T7W9</accession>
<gene>
    <name evidence="3" type="ORF">QYE76_037931</name>
</gene>
<dbReference type="InterPro" id="IPR025558">
    <property type="entry name" value="DUF4283"/>
</dbReference>
<protein>
    <recommendedName>
        <fullName evidence="2">DUF4283 domain-containing protein</fullName>
    </recommendedName>
</protein>
<evidence type="ECO:0000313" key="3">
    <source>
        <dbReference type="EMBL" id="KAK1677083.1"/>
    </source>
</evidence>
<dbReference type="Proteomes" id="UP001231189">
    <property type="component" value="Unassembled WGS sequence"/>
</dbReference>
<feature type="compositionally biased region" description="Basic and acidic residues" evidence="1">
    <location>
        <begin position="29"/>
        <end position="54"/>
    </location>
</feature>
<dbReference type="PANTHER" id="PTHR31286">
    <property type="entry name" value="GLYCINE-RICH CELL WALL STRUCTURAL PROTEIN 1.8-LIKE"/>
    <property type="match status" value="1"/>
</dbReference>
<proteinExistence type="predicted"/>